<reference evidence="2 3" key="1">
    <citation type="journal article" date="2017" name="Genome Announc.">
        <title>Draft Genome Sequences of Four Alkaliphilic Bacteria Belonging to the Anaerobacillus Genus.</title>
        <authorList>
            <person name="Bassil N.M."/>
            <person name="Lloyd J.R."/>
        </authorList>
    </citation>
    <scope>NUCLEOTIDE SEQUENCE [LARGE SCALE GENOMIC DNA]</scope>
    <source>
        <strain evidence="2 3">NB2006</strain>
    </source>
</reference>
<keyword evidence="3" id="KW-1185">Reference proteome</keyword>
<gene>
    <name evidence="2" type="ORF">AWH56_023160</name>
</gene>
<feature type="transmembrane region" description="Helical" evidence="1">
    <location>
        <begin position="44"/>
        <end position="62"/>
    </location>
</feature>
<keyword evidence="1" id="KW-1133">Transmembrane helix</keyword>
<feature type="transmembrane region" description="Helical" evidence="1">
    <location>
        <begin position="68"/>
        <end position="85"/>
    </location>
</feature>
<dbReference type="KEGG" id="aia:AWH56_023160"/>
<protein>
    <submittedName>
        <fullName evidence="2">Uncharacterized protein</fullName>
    </submittedName>
</protein>
<evidence type="ECO:0000313" key="2">
    <source>
        <dbReference type="EMBL" id="QOY38733.1"/>
    </source>
</evidence>
<dbReference type="Proteomes" id="UP000180175">
    <property type="component" value="Chromosome"/>
</dbReference>
<keyword evidence="1" id="KW-0472">Membrane</keyword>
<organism evidence="2 3">
    <name type="scientific">Anaerobacillus isosaccharinicus</name>
    <dbReference type="NCBI Taxonomy" id="1532552"/>
    <lineage>
        <taxon>Bacteria</taxon>
        <taxon>Bacillati</taxon>
        <taxon>Bacillota</taxon>
        <taxon>Bacilli</taxon>
        <taxon>Bacillales</taxon>
        <taxon>Bacillaceae</taxon>
        <taxon>Anaerobacillus</taxon>
    </lineage>
</organism>
<sequence length="244" mass="28636">MLQLQVSFEFPTDILAIIFTLLAWGVIAYFIFRIYQENHEKPRLWKAVMLIIVGLFSFSFNVTIFDTLIKVAILPLGVWILYWILKDRGNSWERYRKFAWLGFWVNYLFIVTTLLTIPLHNLVYPKNELSTYLSRFEDGAILQIHPTAHEVTLNNQKLKEQLQTMVNEPIQSDFWYQDIILNVEPADREERFPYQLVGTSSKWGSGIATLVLIENDGKGLLITTEKRQVYFRSDDAFLEGEIFQ</sequence>
<accession>A0A7S7RE67</accession>
<dbReference type="OrthoDB" id="2438344at2"/>
<dbReference type="RefSeq" id="WP_083388672.1">
    <property type="nucleotide sequence ID" value="NZ_CP063356.2"/>
</dbReference>
<proteinExistence type="predicted"/>
<dbReference type="EMBL" id="CP063356">
    <property type="protein sequence ID" value="QOY38733.1"/>
    <property type="molecule type" value="Genomic_DNA"/>
</dbReference>
<feature type="transmembrane region" description="Helical" evidence="1">
    <location>
        <begin position="14"/>
        <end position="32"/>
    </location>
</feature>
<dbReference type="AlphaFoldDB" id="A0A7S7RE67"/>
<keyword evidence="1" id="KW-0812">Transmembrane</keyword>
<evidence type="ECO:0000313" key="3">
    <source>
        <dbReference type="Proteomes" id="UP000180175"/>
    </source>
</evidence>
<reference evidence="2 3" key="2">
    <citation type="journal article" date="2019" name="Int. J. Syst. Evol. Microbiol.">
        <title>Anaerobacillus isosaccharinicus sp. nov., an alkaliphilic bacterium which degrades isosaccharinic acid.</title>
        <authorList>
            <person name="Bassil N.M."/>
            <person name="Lloyd J.R."/>
        </authorList>
    </citation>
    <scope>NUCLEOTIDE SEQUENCE [LARGE SCALE GENOMIC DNA]</scope>
    <source>
        <strain evidence="2 3">NB2006</strain>
    </source>
</reference>
<name>A0A7S7RE67_9BACI</name>
<evidence type="ECO:0000256" key="1">
    <source>
        <dbReference type="SAM" id="Phobius"/>
    </source>
</evidence>
<feature type="transmembrane region" description="Helical" evidence="1">
    <location>
        <begin position="97"/>
        <end position="119"/>
    </location>
</feature>